<organism evidence="1 2">
    <name type="scientific">Gulo gulo</name>
    <name type="common">Wolverine</name>
    <name type="synonym">Gluton</name>
    <dbReference type="NCBI Taxonomy" id="48420"/>
    <lineage>
        <taxon>Eukaryota</taxon>
        <taxon>Metazoa</taxon>
        <taxon>Chordata</taxon>
        <taxon>Craniata</taxon>
        <taxon>Vertebrata</taxon>
        <taxon>Euteleostomi</taxon>
        <taxon>Mammalia</taxon>
        <taxon>Eutheria</taxon>
        <taxon>Laurasiatheria</taxon>
        <taxon>Carnivora</taxon>
        <taxon>Caniformia</taxon>
        <taxon>Musteloidea</taxon>
        <taxon>Mustelidae</taxon>
        <taxon>Guloninae</taxon>
        <taxon>Gulo</taxon>
    </lineage>
</organism>
<comment type="caution">
    <text evidence="1">The sequence shown here is derived from an EMBL/GenBank/DDBJ whole genome shotgun (WGS) entry which is preliminary data.</text>
</comment>
<name>A0A9X9LPU9_GULGU</name>
<evidence type="ECO:0000313" key="1">
    <source>
        <dbReference type="EMBL" id="VCW78723.1"/>
    </source>
</evidence>
<feature type="non-terminal residue" evidence="1">
    <location>
        <position position="204"/>
    </location>
</feature>
<dbReference type="EMBL" id="CYRY02010560">
    <property type="protein sequence ID" value="VCW78723.1"/>
    <property type="molecule type" value="Genomic_DNA"/>
</dbReference>
<sequence>MVLEQGKQLWDVKRKETGGFHPAVSSHDTQSFLLKWSIEGSFQNGSVDRYKHSAVETLHSCTDWDSDGDSDGHQRNRGQYTQTKAIALNETLTAPNVVGYKPLWKTSLFKSTVSSEQCVSVSTSSNQIFNHSDLWIDHLEHLKSYLIHAENNDLSHLEDRIGLTLQPDVSDHQRYRNEEQIAQWDPYKRGTELTLHNCQRLFTG</sequence>
<evidence type="ECO:0000313" key="2">
    <source>
        <dbReference type="Proteomes" id="UP000269945"/>
    </source>
</evidence>
<dbReference type="Proteomes" id="UP000269945">
    <property type="component" value="Unassembled WGS sequence"/>
</dbReference>
<proteinExistence type="predicted"/>
<keyword evidence="2" id="KW-1185">Reference proteome</keyword>
<dbReference type="AlphaFoldDB" id="A0A9X9LPU9"/>
<protein>
    <submittedName>
        <fullName evidence="1">Uncharacterized protein</fullName>
    </submittedName>
</protein>
<gene>
    <name evidence="1" type="ORF">BN2614_LOCUS1</name>
</gene>
<reference evidence="1 2" key="1">
    <citation type="submission" date="2018-10" db="EMBL/GenBank/DDBJ databases">
        <authorList>
            <person name="Ekblom R."/>
            <person name="Jareborg N."/>
        </authorList>
    </citation>
    <scope>NUCLEOTIDE SEQUENCE [LARGE SCALE GENOMIC DNA]</scope>
    <source>
        <tissue evidence="1">Muscle</tissue>
    </source>
</reference>
<accession>A0A9X9LPU9</accession>